<feature type="transmembrane region" description="Helical" evidence="2">
    <location>
        <begin position="91"/>
        <end position="116"/>
    </location>
</feature>
<evidence type="ECO:0000256" key="1">
    <source>
        <dbReference type="SAM" id="MobiDB-lite"/>
    </source>
</evidence>
<sequence length="176" mass="19467">MTSRRFCLGCARGAATAFSSSSRPLPPPPARPHAPNQFSVRASVTAAALHTVTVLLLFCSLAIVDIVPIYRYGVSEAHHSSRICLLQFGEYLYLLHFTFGLKHIHTLFVPCVFSHIRRSFLKTTSTCAKISACHTAVIATRLHVVRASKFDDQSTAGPHHTHAETESERERETNIL</sequence>
<feature type="compositionally biased region" description="Basic and acidic residues" evidence="1">
    <location>
        <begin position="161"/>
        <end position="176"/>
    </location>
</feature>
<gene>
    <name evidence="3" type="ORF">V9T40_001787</name>
</gene>
<feature type="region of interest" description="Disordered" evidence="1">
    <location>
        <begin position="150"/>
        <end position="176"/>
    </location>
</feature>
<name>A0AAN9TJ59_9HEMI</name>
<evidence type="ECO:0000256" key="2">
    <source>
        <dbReference type="SAM" id="Phobius"/>
    </source>
</evidence>
<dbReference type="EMBL" id="JBBCAQ010000022">
    <property type="protein sequence ID" value="KAK7590174.1"/>
    <property type="molecule type" value="Genomic_DNA"/>
</dbReference>
<feature type="transmembrane region" description="Helical" evidence="2">
    <location>
        <begin position="46"/>
        <end position="70"/>
    </location>
</feature>
<accession>A0AAN9TJ59</accession>
<keyword evidence="2" id="KW-0812">Transmembrane</keyword>
<reference evidence="3 4" key="1">
    <citation type="submission" date="2024-03" db="EMBL/GenBank/DDBJ databases">
        <title>Adaptation during the transition from Ophiocordyceps entomopathogen to insect associate is accompanied by gene loss and intensified selection.</title>
        <authorList>
            <person name="Ward C.M."/>
            <person name="Onetto C.A."/>
            <person name="Borneman A.R."/>
        </authorList>
    </citation>
    <scope>NUCLEOTIDE SEQUENCE [LARGE SCALE GENOMIC DNA]</scope>
    <source>
        <strain evidence="3">AWRI1</strain>
        <tissue evidence="3">Single Adult Female</tissue>
    </source>
</reference>
<comment type="caution">
    <text evidence="3">The sequence shown here is derived from an EMBL/GenBank/DDBJ whole genome shotgun (WGS) entry which is preliminary data.</text>
</comment>
<evidence type="ECO:0000313" key="3">
    <source>
        <dbReference type="EMBL" id="KAK7590174.1"/>
    </source>
</evidence>
<evidence type="ECO:0000313" key="4">
    <source>
        <dbReference type="Proteomes" id="UP001367676"/>
    </source>
</evidence>
<protein>
    <submittedName>
        <fullName evidence="3">Uncharacterized protein</fullName>
    </submittedName>
</protein>
<keyword evidence="4" id="KW-1185">Reference proteome</keyword>
<proteinExistence type="predicted"/>
<keyword evidence="2" id="KW-1133">Transmembrane helix</keyword>
<keyword evidence="2" id="KW-0472">Membrane</keyword>
<organism evidence="3 4">
    <name type="scientific">Parthenolecanium corni</name>
    <dbReference type="NCBI Taxonomy" id="536013"/>
    <lineage>
        <taxon>Eukaryota</taxon>
        <taxon>Metazoa</taxon>
        <taxon>Ecdysozoa</taxon>
        <taxon>Arthropoda</taxon>
        <taxon>Hexapoda</taxon>
        <taxon>Insecta</taxon>
        <taxon>Pterygota</taxon>
        <taxon>Neoptera</taxon>
        <taxon>Paraneoptera</taxon>
        <taxon>Hemiptera</taxon>
        <taxon>Sternorrhyncha</taxon>
        <taxon>Coccoidea</taxon>
        <taxon>Coccidae</taxon>
        <taxon>Parthenolecanium</taxon>
    </lineage>
</organism>
<dbReference type="Proteomes" id="UP001367676">
    <property type="component" value="Unassembled WGS sequence"/>
</dbReference>
<dbReference type="AlphaFoldDB" id="A0AAN9TJ59"/>